<dbReference type="PANTHER" id="PTHR43283">
    <property type="entry name" value="BETA-LACTAMASE-RELATED"/>
    <property type="match status" value="1"/>
</dbReference>
<dbReference type="SUPFAM" id="SSF56601">
    <property type="entry name" value="beta-lactamase/transpeptidase-like"/>
    <property type="match status" value="1"/>
</dbReference>
<evidence type="ECO:0000313" key="3">
    <source>
        <dbReference type="EMBL" id="MBB6033672.1"/>
    </source>
</evidence>
<protein>
    <submittedName>
        <fullName evidence="3">CubicO group peptidase (Beta-lactamase class C family)</fullName>
    </submittedName>
</protein>
<dbReference type="Proteomes" id="UP000548476">
    <property type="component" value="Unassembled WGS sequence"/>
</dbReference>
<name>A0A841FJD8_9ACTN</name>
<dbReference type="InterPro" id="IPR050789">
    <property type="entry name" value="Diverse_Enzym_Activities"/>
</dbReference>
<dbReference type="RefSeq" id="WP_184786557.1">
    <property type="nucleotide sequence ID" value="NZ_BONT01000013.1"/>
</dbReference>
<feature type="domain" description="Beta-lactamase-related" evidence="2">
    <location>
        <begin position="8"/>
        <end position="322"/>
    </location>
</feature>
<dbReference type="PANTHER" id="PTHR43283:SF11">
    <property type="entry name" value="BETA-LACTAMASE-RELATED DOMAIN-CONTAINING PROTEIN"/>
    <property type="match status" value="1"/>
</dbReference>
<evidence type="ECO:0000313" key="4">
    <source>
        <dbReference type="Proteomes" id="UP000548476"/>
    </source>
</evidence>
<proteinExistence type="predicted"/>
<evidence type="ECO:0000256" key="1">
    <source>
        <dbReference type="ARBA" id="ARBA00022801"/>
    </source>
</evidence>
<evidence type="ECO:0000259" key="2">
    <source>
        <dbReference type="Pfam" id="PF00144"/>
    </source>
</evidence>
<gene>
    <name evidence="3" type="ORF">HNR73_001522</name>
</gene>
<dbReference type="EMBL" id="JACHGT010000003">
    <property type="protein sequence ID" value="MBB6033672.1"/>
    <property type="molecule type" value="Genomic_DNA"/>
</dbReference>
<sequence>MSPDLITRLLDRGITDRVFPGAVWGVGDASGLIDGGTRGVLDPDEPDEPMLPDTIFDMASLTKVLVVWTAVGRLWERGLIALDDRVDAHLPETAGRPLGPVTLRQLLGHIAGMPHHAGFRANYGTDPAAIVAGVLSADLHCPPGTVVKYTDRASFILGVLAERLTGESLTDMSRRWVWDALGMRETWFGPVPEALHRRCAPTEFDEDSGIRRRGLVHDFSTRLFGGACGISGVFSTLGDLGLFLRHLLRPDERTGFGAAWITESLQVHTGALEPARGLFWFPAPDTAIEDDVWMHLGFTGTGMWISPKRQRWAVLLTNRVVHGREKPPIKAVRDEFRAIVFD</sequence>
<dbReference type="GO" id="GO:0016787">
    <property type="term" value="F:hydrolase activity"/>
    <property type="evidence" value="ECO:0007669"/>
    <property type="project" value="UniProtKB-KW"/>
</dbReference>
<dbReference type="Pfam" id="PF00144">
    <property type="entry name" value="Beta-lactamase"/>
    <property type="match status" value="1"/>
</dbReference>
<dbReference type="InterPro" id="IPR012338">
    <property type="entry name" value="Beta-lactam/transpept-like"/>
</dbReference>
<accession>A0A841FJD8</accession>
<dbReference type="InterPro" id="IPR001466">
    <property type="entry name" value="Beta-lactam-related"/>
</dbReference>
<organism evidence="3 4">
    <name type="scientific">Phytomonospora endophytica</name>
    <dbReference type="NCBI Taxonomy" id="714109"/>
    <lineage>
        <taxon>Bacteria</taxon>
        <taxon>Bacillati</taxon>
        <taxon>Actinomycetota</taxon>
        <taxon>Actinomycetes</taxon>
        <taxon>Micromonosporales</taxon>
        <taxon>Micromonosporaceae</taxon>
        <taxon>Phytomonospora</taxon>
    </lineage>
</organism>
<keyword evidence="4" id="KW-1185">Reference proteome</keyword>
<keyword evidence="1" id="KW-0378">Hydrolase</keyword>
<dbReference type="Gene3D" id="3.40.710.10">
    <property type="entry name" value="DD-peptidase/beta-lactamase superfamily"/>
    <property type="match status" value="1"/>
</dbReference>
<dbReference type="AlphaFoldDB" id="A0A841FJD8"/>
<reference evidence="3 4" key="1">
    <citation type="submission" date="2020-08" db="EMBL/GenBank/DDBJ databases">
        <title>Genomic Encyclopedia of Type Strains, Phase IV (KMG-IV): sequencing the most valuable type-strain genomes for metagenomic binning, comparative biology and taxonomic classification.</title>
        <authorList>
            <person name="Goeker M."/>
        </authorList>
    </citation>
    <scope>NUCLEOTIDE SEQUENCE [LARGE SCALE GENOMIC DNA]</scope>
    <source>
        <strain evidence="3 4">YIM 65646</strain>
    </source>
</reference>
<comment type="caution">
    <text evidence="3">The sequence shown here is derived from an EMBL/GenBank/DDBJ whole genome shotgun (WGS) entry which is preliminary data.</text>
</comment>